<accession>A0ABP4C8U2</accession>
<evidence type="ECO:0000256" key="3">
    <source>
        <dbReference type="ARBA" id="ARBA00022723"/>
    </source>
</evidence>
<evidence type="ECO:0000256" key="1">
    <source>
        <dbReference type="ARBA" id="ARBA00001966"/>
    </source>
</evidence>
<keyword evidence="4" id="KW-0408">Iron</keyword>
<dbReference type="SFLD" id="SFLDS00029">
    <property type="entry name" value="Radical_SAM"/>
    <property type="match status" value="1"/>
</dbReference>
<dbReference type="NCBIfam" id="TIGR03975">
    <property type="entry name" value="rSAM_ocin_1"/>
    <property type="match status" value="1"/>
</dbReference>
<dbReference type="PANTHER" id="PTHR43409:SF7">
    <property type="entry name" value="BLL1977 PROTEIN"/>
    <property type="match status" value="1"/>
</dbReference>
<keyword evidence="3" id="KW-0479">Metal-binding</keyword>
<protein>
    <submittedName>
        <fullName evidence="7">RiPP maturation radical SAM C-methyltransferase</fullName>
    </submittedName>
</protein>
<evidence type="ECO:0000256" key="5">
    <source>
        <dbReference type="ARBA" id="ARBA00023014"/>
    </source>
</evidence>
<dbReference type="PANTHER" id="PTHR43409">
    <property type="entry name" value="ANAEROBIC MAGNESIUM-PROTOPORPHYRIN IX MONOMETHYL ESTER CYCLASE-RELATED"/>
    <property type="match status" value="1"/>
</dbReference>
<proteinExistence type="predicted"/>
<dbReference type="Proteomes" id="UP001500542">
    <property type="component" value="Unassembled WGS sequence"/>
</dbReference>
<dbReference type="InterPro" id="IPR023404">
    <property type="entry name" value="rSAM_horseshoe"/>
</dbReference>
<dbReference type="InterPro" id="IPR023984">
    <property type="entry name" value="rSAM_ocin_1"/>
</dbReference>
<evidence type="ECO:0000256" key="4">
    <source>
        <dbReference type="ARBA" id="ARBA00023004"/>
    </source>
</evidence>
<dbReference type="Pfam" id="PF02310">
    <property type="entry name" value="B12-binding"/>
    <property type="match status" value="1"/>
</dbReference>
<dbReference type="SFLD" id="SFLDG01082">
    <property type="entry name" value="B12-binding_domain_containing"/>
    <property type="match status" value="1"/>
</dbReference>
<sequence>MRTVLVSMPFMDVDRPSIQLGLLKAIAGQQGFDVRTLHANLDFAAQLGVELYRKLSEHRGRLVGDWLFSLEAFGDEAPDVEGALLADHDFGYLGDDADQLLRRIRDVEVPLFLDNLLETLPWKDVQVVGFSCTFQQSVASFAFARRLKERYPEIVTVFGGANFDGEMGRELARSIDCIDHAVVGEGDTAFPALLRKLAEGNELGKVGSQPLMTRMADLPAPDYDEYFERSRRLGVFPDDLWIPFESARGCWWGAKHHCTFCGLNGTTMQFRSKPAERVVAELAGQAARYQTSRFEAVDNIIDMAYLKDLFPALIDAGTDYELFYEVKANLSRAQLELLAKGGVRVLQPGLESLSSNVLRLMDKGVRAAQNVNLLRWAQYYGIQVEWNILWGFPGETAQDYADQASVVPELVHLRPPSSAARIWMERFSPLFSSPGRRSPESSYRHVYPAGVDLGKVAYFFEYDLPGALPDSAYDELRKSVDEWKTAWTGDRLPTLRYWSSPGRVEIYDSRRPGREGTYTFQKALADIYLACSDRPTTASAVGRSLELPVEAVREAFAGFAERGLVFLDEDLAVALAVPAE</sequence>
<dbReference type="InterPro" id="IPR007197">
    <property type="entry name" value="rSAM"/>
</dbReference>
<keyword evidence="5" id="KW-0411">Iron-sulfur</keyword>
<name>A0ABP4C8U2_9ACTN</name>
<dbReference type="InterPro" id="IPR006158">
    <property type="entry name" value="Cobalamin-bd"/>
</dbReference>
<keyword evidence="2" id="KW-0949">S-adenosyl-L-methionine</keyword>
<comment type="caution">
    <text evidence="7">The sequence shown here is derived from an EMBL/GenBank/DDBJ whole genome shotgun (WGS) entry which is preliminary data.</text>
</comment>
<comment type="cofactor">
    <cofactor evidence="1">
        <name>[4Fe-4S] cluster</name>
        <dbReference type="ChEBI" id="CHEBI:49883"/>
    </cofactor>
</comment>
<dbReference type="InterPro" id="IPR051198">
    <property type="entry name" value="BchE-like"/>
</dbReference>
<dbReference type="SFLD" id="SFLDF00324">
    <property type="entry name" value="bacteriocin_maturation"/>
    <property type="match status" value="1"/>
</dbReference>
<evidence type="ECO:0000313" key="7">
    <source>
        <dbReference type="EMBL" id="GAA0962898.1"/>
    </source>
</evidence>
<dbReference type="Pfam" id="PF04055">
    <property type="entry name" value="Radical_SAM"/>
    <property type="match status" value="1"/>
</dbReference>
<dbReference type="Gene3D" id="3.40.50.280">
    <property type="entry name" value="Cobalamin-binding domain"/>
    <property type="match status" value="1"/>
</dbReference>
<evidence type="ECO:0000313" key="8">
    <source>
        <dbReference type="Proteomes" id="UP001500542"/>
    </source>
</evidence>
<dbReference type="SMART" id="SM00729">
    <property type="entry name" value="Elp3"/>
    <property type="match status" value="1"/>
</dbReference>
<dbReference type="InterPro" id="IPR006638">
    <property type="entry name" value="Elp3/MiaA/NifB-like_rSAM"/>
</dbReference>
<dbReference type="Gene3D" id="3.80.30.20">
    <property type="entry name" value="tm_1862 like domain"/>
    <property type="match status" value="1"/>
</dbReference>
<dbReference type="EMBL" id="BAAAHK010000024">
    <property type="protein sequence ID" value="GAA0962898.1"/>
    <property type="molecule type" value="Genomic_DNA"/>
</dbReference>
<evidence type="ECO:0000259" key="6">
    <source>
        <dbReference type="PROSITE" id="PS51332"/>
    </source>
</evidence>
<dbReference type="SUPFAM" id="SSF102114">
    <property type="entry name" value="Radical SAM enzymes"/>
    <property type="match status" value="1"/>
</dbReference>
<organism evidence="7 8">
    <name type="scientific">Kribbella koreensis</name>
    <dbReference type="NCBI Taxonomy" id="57909"/>
    <lineage>
        <taxon>Bacteria</taxon>
        <taxon>Bacillati</taxon>
        <taxon>Actinomycetota</taxon>
        <taxon>Actinomycetes</taxon>
        <taxon>Propionibacteriales</taxon>
        <taxon>Kribbellaceae</taxon>
        <taxon>Kribbella</taxon>
    </lineage>
</organism>
<keyword evidence="8" id="KW-1185">Reference proteome</keyword>
<gene>
    <name evidence="7" type="ORF">GCM10009554_81520</name>
</gene>
<dbReference type="CDD" id="cd01335">
    <property type="entry name" value="Radical_SAM"/>
    <property type="match status" value="1"/>
</dbReference>
<evidence type="ECO:0000256" key="2">
    <source>
        <dbReference type="ARBA" id="ARBA00022691"/>
    </source>
</evidence>
<reference evidence="8" key="1">
    <citation type="journal article" date="2019" name="Int. J. Syst. Evol. Microbiol.">
        <title>The Global Catalogue of Microorganisms (GCM) 10K type strain sequencing project: providing services to taxonomists for standard genome sequencing and annotation.</title>
        <authorList>
            <consortium name="The Broad Institute Genomics Platform"/>
            <consortium name="The Broad Institute Genome Sequencing Center for Infectious Disease"/>
            <person name="Wu L."/>
            <person name="Ma J."/>
        </authorList>
    </citation>
    <scope>NUCLEOTIDE SEQUENCE [LARGE SCALE GENOMIC DNA]</scope>
    <source>
        <strain evidence="8">JCM 10977</strain>
    </source>
</reference>
<dbReference type="InterPro" id="IPR058240">
    <property type="entry name" value="rSAM_sf"/>
</dbReference>
<feature type="domain" description="B12-binding" evidence="6">
    <location>
        <begin position="1"/>
        <end position="204"/>
    </location>
</feature>
<dbReference type="PROSITE" id="PS51332">
    <property type="entry name" value="B12_BINDING"/>
    <property type="match status" value="1"/>
</dbReference>